<dbReference type="Gene3D" id="3.30.450.20">
    <property type="entry name" value="PAS domain"/>
    <property type="match status" value="5"/>
</dbReference>
<feature type="domain" description="PAC" evidence="3">
    <location>
        <begin position="107"/>
        <end position="159"/>
    </location>
</feature>
<dbReference type="PROSITE" id="PS50112">
    <property type="entry name" value="PAS"/>
    <property type="match status" value="4"/>
</dbReference>
<feature type="domain" description="PAS" evidence="2">
    <location>
        <begin position="526"/>
        <end position="586"/>
    </location>
</feature>
<feature type="domain" description="PAC" evidence="3">
    <location>
        <begin position="719"/>
        <end position="770"/>
    </location>
</feature>
<dbReference type="InterPro" id="IPR052155">
    <property type="entry name" value="Biofilm_reg_signaling"/>
</dbReference>
<dbReference type="PANTHER" id="PTHR44757">
    <property type="entry name" value="DIGUANYLATE CYCLASE DGCP"/>
    <property type="match status" value="1"/>
</dbReference>
<dbReference type="InterPro" id="IPR003661">
    <property type="entry name" value="HisK_dim/P_dom"/>
</dbReference>
<dbReference type="SMART" id="SM00086">
    <property type="entry name" value="PAC"/>
    <property type="match status" value="3"/>
</dbReference>
<organism evidence="4 5">
    <name type="scientific">Methanoculleus bourgensis</name>
    <dbReference type="NCBI Taxonomy" id="83986"/>
    <lineage>
        <taxon>Archaea</taxon>
        <taxon>Methanobacteriati</taxon>
        <taxon>Methanobacteriota</taxon>
        <taxon>Stenosarchaea group</taxon>
        <taxon>Methanomicrobia</taxon>
        <taxon>Methanomicrobiales</taxon>
        <taxon>Methanomicrobiaceae</taxon>
        <taxon>Methanoculleus</taxon>
    </lineage>
</organism>
<dbReference type="SMART" id="SM00388">
    <property type="entry name" value="HisKA"/>
    <property type="match status" value="1"/>
</dbReference>
<dbReference type="InterPro" id="IPR013655">
    <property type="entry name" value="PAS_fold_3"/>
</dbReference>
<dbReference type="SUPFAM" id="SSF55785">
    <property type="entry name" value="PYP-like sensor domain (PAS domain)"/>
    <property type="match status" value="5"/>
</dbReference>
<dbReference type="InterPro" id="IPR013767">
    <property type="entry name" value="PAS_fold"/>
</dbReference>
<gene>
    <name evidence="4" type="ORF">MMAB1_2678</name>
</gene>
<dbReference type="InterPro" id="IPR001610">
    <property type="entry name" value="PAC"/>
</dbReference>
<dbReference type="Pfam" id="PF13188">
    <property type="entry name" value="PAS_8"/>
    <property type="match status" value="1"/>
</dbReference>
<dbReference type="Pfam" id="PF13426">
    <property type="entry name" value="PAS_9"/>
    <property type="match status" value="1"/>
</dbReference>
<dbReference type="NCBIfam" id="TIGR00229">
    <property type="entry name" value="sensory_box"/>
    <property type="match status" value="4"/>
</dbReference>
<feature type="domain" description="PAS" evidence="2">
    <location>
        <begin position="652"/>
        <end position="694"/>
    </location>
</feature>
<name>A0A0X3BPD5_9EURY</name>
<dbReference type="EMBL" id="LT158599">
    <property type="protein sequence ID" value="CVK33891.1"/>
    <property type="molecule type" value="Genomic_DNA"/>
</dbReference>
<feature type="region of interest" description="Disordered" evidence="1">
    <location>
        <begin position="1"/>
        <end position="36"/>
    </location>
</feature>
<dbReference type="Proteomes" id="UP000069850">
    <property type="component" value="Chromosome 1"/>
</dbReference>
<dbReference type="CDD" id="cd00082">
    <property type="entry name" value="HisKA"/>
    <property type="match status" value="1"/>
</dbReference>
<dbReference type="Pfam" id="PF00989">
    <property type="entry name" value="PAS"/>
    <property type="match status" value="1"/>
</dbReference>
<accession>A0A0X3BPD5</accession>
<dbReference type="Pfam" id="PF08448">
    <property type="entry name" value="PAS_4"/>
    <property type="match status" value="1"/>
</dbReference>
<protein>
    <submittedName>
        <fullName evidence="4">Putative PAS/PAC sensor protein</fullName>
        <ecNumber evidence="4">2.7.13.3</ecNumber>
    </submittedName>
</protein>
<dbReference type="InterPro" id="IPR000700">
    <property type="entry name" value="PAS-assoc_C"/>
</dbReference>
<keyword evidence="4" id="KW-0808">Transferase</keyword>
<dbReference type="Pfam" id="PF08447">
    <property type="entry name" value="PAS_3"/>
    <property type="match status" value="1"/>
</dbReference>
<dbReference type="InterPro" id="IPR000014">
    <property type="entry name" value="PAS"/>
</dbReference>
<dbReference type="PANTHER" id="PTHR44757:SF2">
    <property type="entry name" value="BIOFILM ARCHITECTURE MAINTENANCE PROTEIN MBAA"/>
    <property type="match status" value="1"/>
</dbReference>
<dbReference type="GO" id="GO:0006355">
    <property type="term" value="P:regulation of DNA-templated transcription"/>
    <property type="evidence" value="ECO:0007669"/>
    <property type="project" value="InterPro"/>
</dbReference>
<dbReference type="GO" id="GO:0000155">
    <property type="term" value="F:phosphorelay sensor kinase activity"/>
    <property type="evidence" value="ECO:0007669"/>
    <property type="project" value="InterPro"/>
</dbReference>
<sequence>MPDFYDPRSRLPSLQDQTRMPTPDFSTTPLGDESGVPAELADETVPYGIWICGPDGGVLYLSDSYLDLAGMTLEECRGTGWASNIHPEERAAALAAWEHTVATGETWSRDYRILGSDGEYHTIASRGVPIRDATGQVILWAGINLDITGRERLQGLVKEFRTLFAISRLIGEGDAGVEEVFRRTADLLPGGFQNPGRVSIRVVPGTAAPGGGRITVPIIAGRRTVGHLVVETDNPVRQQERDLVAAAAAMLGAAVGQAEANAATTASERQYRLLFDQMLDVGLLLEVIRGGSGEPAGFRVIQINRKAEEALGRRRDEVAGEDLVTAVPSVGPVTLDLCRGVARTGTPVHREVYSPDVDAYYELRAYRPEYDRLVVIINDITDRRRAEEKLRMQRSDLDNRVRELATLYAMTGIVERPGITLDAILQEVATVLPAGWLHPEDAVARITLDDREYLSAGFCETSWRQESPIIVHGRTAGRVEVCYLHEHPRADEGSFLTEERSLIDTVAERLGRTIERMRADEGLRRSEEKYRLLFEQMLESYTLYEVVRDNEGSPVDYRLLELNEKAADLFGRSREELVGRRLFDVFPAIREGAGALYGEVAETGVPVQRRLQEPGSGRWYELHIYQPQPGRLAVIGQDITEQKKAERALRESEERFRGIFEQAGAGIALIDPGGRITETNPAFVRMFGYDEDELHAMLFPDLIFSPDRENAGALPRESVQREMRYVTKDGRTIWGRLTTSLLHDPGERGFVIGMVEDITDWREMQNALRESEERFREIAQRSFDMIYTCYHDRGITYISPAVTRILGYTPEEMIGVQCSDYVLEESWPAWLGARVRVTRGEPVEGLLVELRRKDGTVAFVEMNESPIIEGGEVVGVQTVGRDVSDRKRYEDLRLQAFYQIEQNIEQFAILADHIRLPLQVILGMADLIDDGGASEKIRRQVDRINSIVKQLDEGWVESRKIREFLRRNELV</sequence>
<dbReference type="KEGG" id="mema:MMAB1_2678"/>
<evidence type="ECO:0000259" key="2">
    <source>
        <dbReference type="PROSITE" id="PS50112"/>
    </source>
</evidence>
<reference evidence="4 5" key="1">
    <citation type="submission" date="2016-01" db="EMBL/GenBank/DDBJ databases">
        <authorList>
            <person name="Manzoor S."/>
        </authorList>
    </citation>
    <scope>NUCLEOTIDE SEQUENCE [LARGE SCALE GENOMIC DNA]</scope>
    <source>
        <strain evidence="4">Methanoculleus sp MAB1</strain>
    </source>
</reference>
<dbReference type="CDD" id="cd00130">
    <property type="entry name" value="PAS"/>
    <property type="match status" value="4"/>
</dbReference>
<feature type="domain" description="PAS" evidence="2">
    <location>
        <begin position="771"/>
        <end position="815"/>
    </location>
</feature>
<dbReference type="OrthoDB" id="8127at2157"/>
<proteinExistence type="predicted"/>
<dbReference type="AlphaFoldDB" id="A0A0X3BPD5"/>
<evidence type="ECO:0000256" key="1">
    <source>
        <dbReference type="SAM" id="MobiDB-lite"/>
    </source>
</evidence>
<dbReference type="EC" id="2.7.13.3" evidence="4"/>
<evidence type="ECO:0000313" key="4">
    <source>
        <dbReference type="EMBL" id="CVK33891.1"/>
    </source>
</evidence>
<dbReference type="InterPro" id="IPR035965">
    <property type="entry name" value="PAS-like_dom_sf"/>
</dbReference>
<dbReference type="PROSITE" id="PS50113">
    <property type="entry name" value="PAC"/>
    <property type="match status" value="3"/>
</dbReference>
<evidence type="ECO:0000313" key="5">
    <source>
        <dbReference type="Proteomes" id="UP000069850"/>
    </source>
</evidence>
<feature type="domain" description="PAC" evidence="3">
    <location>
        <begin position="841"/>
        <end position="895"/>
    </location>
</feature>
<feature type="domain" description="PAS" evidence="2">
    <location>
        <begin position="43"/>
        <end position="104"/>
    </location>
</feature>
<evidence type="ECO:0000259" key="3">
    <source>
        <dbReference type="PROSITE" id="PS50113"/>
    </source>
</evidence>
<dbReference type="SMART" id="SM00091">
    <property type="entry name" value="PAS"/>
    <property type="match status" value="4"/>
</dbReference>
<dbReference type="InterPro" id="IPR013656">
    <property type="entry name" value="PAS_4"/>
</dbReference>
<feature type="compositionally biased region" description="Polar residues" evidence="1">
    <location>
        <begin position="12"/>
        <end position="29"/>
    </location>
</feature>